<dbReference type="PANTHER" id="PTHR10788">
    <property type="entry name" value="TREHALOSE-6-PHOSPHATE SYNTHASE"/>
    <property type="match status" value="1"/>
</dbReference>
<organism evidence="2 3">
    <name type="scientific">Pseudofulvimonas gallinarii</name>
    <dbReference type="NCBI Taxonomy" id="634155"/>
    <lineage>
        <taxon>Bacteria</taxon>
        <taxon>Pseudomonadati</taxon>
        <taxon>Pseudomonadota</taxon>
        <taxon>Gammaproteobacteria</taxon>
        <taxon>Lysobacterales</taxon>
        <taxon>Rhodanobacteraceae</taxon>
        <taxon>Pseudofulvimonas</taxon>
    </lineage>
</organism>
<dbReference type="CDD" id="cd03788">
    <property type="entry name" value="GT20_TPS"/>
    <property type="match status" value="1"/>
</dbReference>
<dbReference type="Gene3D" id="3.40.50.2000">
    <property type="entry name" value="Glycogen Phosphorylase B"/>
    <property type="match status" value="2"/>
</dbReference>
<dbReference type="GO" id="GO:0003825">
    <property type="term" value="F:alpha,alpha-trehalose-phosphate synthase (UDP-forming) activity"/>
    <property type="evidence" value="ECO:0007669"/>
    <property type="project" value="TreeGrafter"/>
</dbReference>
<proteinExistence type="inferred from homology"/>
<dbReference type="PANTHER" id="PTHR10788:SF106">
    <property type="entry name" value="BCDNA.GH08860"/>
    <property type="match status" value="1"/>
</dbReference>
<comment type="similarity">
    <text evidence="1">Belongs to the glycosyltransferase 20 family.</text>
</comment>
<evidence type="ECO:0000313" key="2">
    <source>
        <dbReference type="EMBL" id="TCT00094.1"/>
    </source>
</evidence>
<keyword evidence="3" id="KW-1185">Reference proteome</keyword>
<dbReference type="AlphaFoldDB" id="A0A4S3KW93"/>
<dbReference type="GO" id="GO:0005992">
    <property type="term" value="P:trehalose biosynthetic process"/>
    <property type="evidence" value="ECO:0007669"/>
    <property type="project" value="InterPro"/>
</dbReference>
<reference evidence="2 3" key="1">
    <citation type="submission" date="2019-03" db="EMBL/GenBank/DDBJ databases">
        <title>Genomic Encyclopedia of Type Strains, Phase IV (KMG-IV): sequencing the most valuable type-strain genomes for metagenomic binning, comparative biology and taxonomic classification.</title>
        <authorList>
            <person name="Goeker M."/>
        </authorList>
    </citation>
    <scope>NUCLEOTIDE SEQUENCE [LARGE SCALE GENOMIC DNA]</scope>
    <source>
        <strain evidence="2 3">DSM 21944</strain>
    </source>
</reference>
<dbReference type="Pfam" id="PF00982">
    <property type="entry name" value="Glyco_transf_20"/>
    <property type="match status" value="1"/>
</dbReference>
<name>A0A4S3KW93_9GAMM</name>
<sequence length="499" mass="55484">MDSPSPHINTAANDPANGAVRRASLSTITPGTSKRRVIVVSNRVVKPQHEHVGGLGQALKSALAGSEGLWMGWSGETREKPSVHESTVGNMQFLVRDLTDEDYRCYYRGFSNSVMWPLLHARPDLMAFDPRDLHGYLAVNRHFARQLHAAVREDDIIWVHDYHLLPLAYQARELGVRVPIGLFLHTPVPAPATLSLLPSHQRLLSMLSAYDLIGVQTETDALNLRDYFEREHGARIEDDGRVRLDNGRGFRVKPFPIGIDPDAVAALAANGSRADAGKRDDGIAQVIGVDRLDYTKGIPERLRCIDRLLRDDPQLQGRFRFLQVAPTSRGDVDAYRELADHVEMLVETINTRHCGADGWQPVDCVREALPLRKLAALYRGSKVGLVTPLRDGMNLVAKEYVAAQDPADPGVLVLSSFAGAASELDAALLVNPYDVYGTAHTVARAIAMPKAERRERWQAMMRVIRQNDIHAWSRSFLRQLREARTPARPVAAGRLLVHH</sequence>
<dbReference type="SUPFAM" id="SSF53756">
    <property type="entry name" value="UDP-Glycosyltransferase/glycogen phosphorylase"/>
    <property type="match status" value="1"/>
</dbReference>
<dbReference type="InterPro" id="IPR001830">
    <property type="entry name" value="Glyco_trans_20"/>
</dbReference>
<dbReference type="Proteomes" id="UP000294599">
    <property type="component" value="Unassembled WGS sequence"/>
</dbReference>
<comment type="caution">
    <text evidence="2">The sequence shown here is derived from an EMBL/GenBank/DDBJ whole genome shotgun (WGS) entry which is preliminary data.</text>
</comment>
<evidence type="ECO:0000256" key="1">
    <source>
        <dbReference type="ARBA" id="ARBA00008799"/>
    </source>
</evidence>
<dbReference type="OrthoDB" id="9815690at2"/>
<dbReference type="RefSeq" id="WP_123523142.1">
    <property type="nucleotide sequence ID" value="NZ_JBHMFH010000001.1"/>
</dbReference>
<dbReference type="EMBL" id="SMAF01000004">
    <property type="protein sequence ID" value="TCT00094.1"/>
    <property type="molecule type" value="Genomic_DNA"/>
</dbReference>
<gene>
    <name evidence="2" type="ORF">EDC25_10484</name>
</gene>
<accession>A0A4S3KW93</accession>
<protein>
    <submittedName>
        <fullName evidence="2">Trehalose 6-phosphate synthase</fullName>
    </submittedName>
</protein>
<evidence type="ECO:0000313" key="3">
    <source>
        <dbReference type="Proteomes" id="UP000294599"/>
    </source>
</evidence>